<accession>A0ABQ6CH39</accession>
<keyword evidence="2" id="KW-0479">Metal-binding</keyword>
<name>A0ABQ6CH39_9HYPH</name>
<organism evidence="5 6">
    <name type="scientific">Labrys miyagiensis</name>
    <dbReference type="NCBI Taxonomy" id="346912"/>
    <lineage>
        <taxon>Bacteria</taxon>
        <taxon>Pseudomonadati</taxon>
        <taxon>Pseudomonadota</taxon>
        <taxon>Alphaproteobacteria</taxon>
        <taxon>Hyphomicrobiales</taxon>
        <taxon>Xanthobacteraceae</taxon>
        <taxon>Labrys</taxon>
    </lineage>
</organism>
<dbReference type="InterPro" id="IPR036264">
    <property type="entry name" value="Bact_exopeptidase_dim_dom"/>
</dbReference>
<dbReference type="InterPro" id="IPR012166">
    <property type="entry name" value="Uncharacterised_RocB"/>
</dbReference>
<comment type="caution">
    <text evidence="5">The sequence shown here is derived from an EMBL/GenBank/DDBJ whole genome shotgun (WGS) entry which is preliminary data.</text>
</comment>
<dbReference type="PROSITE" id="PS00758">
    <property type="entry name" value="ARGE_DAPE_CPG2_1"/>
    <property type="match status" value="1"/>
</dbReference>
<protein>
    <submittedName>
        <fullName evidence="5">Peptidase M20</fullName>
    </submittedName>
</protein>
<dbReference type="InterPro" id="IPR002933">
    <property type="entry name" value="Peptidase_M20"/>
</dbReference>
<sequence>MTTDAAWNPAERVRELSYRLVRWPSETGTPDEASFGEKLAGLLREIPYFQDHTEDIALIDSHGSPLTRSVVAVVRGSGRRTLALAGHYDVVSIGNYRDLAPLAFEPDQLREALIADLSSRPLAPNEERALADFRGGDFIPGRGMLDMKSGVAAGIAVLEEFAAQEEREGNLILFVTPDEERNSQGMRSLRRALPALTARWGLDIVAGINLDATSDQGDGAEGRAIYRGTIGKLLPFAFVIGQPSHASYPFEGISAHLIAAEIMRAIEANAELCDRAGGEVSPPPICLEARDFRGGYEVTTPERTWIAFNWLSHSRTPEELFGVFRAKVQGALSRALQHFNMQAERYAHYLGAAQPSGGQDARVLTVSELLLELARVGGEAAVNRIKVLEASLAGNDNPLQLTRALVDAMVAEARVTGPTVIVGFGSLHYPHTHLDDARPSHRAFARALEAARLATERELDTHFKYRDYFTGISDMSFLGHASREDDSRIVAANTPATRHIDGIVPDALSYPTVNIGPWGREFHQRLERVHAPYAFGILPHFLRAITREVLGPGSLPRLETSPSGVRGDA</sequence>
<keyword evidence="4" id="KW-0862">Zinc</keyword>
<keyword evidence="6" id="KW-1185">Reference proteome</keyword>
<evidence type="ECO:0000256" key="2">
    <source>
        <dbReference type="ARBA" id="ARBA00022723"/>
    </source>
</evidence>
<evidence type="ECO:0000256" key="3">
    <source>
        <dbReference type="ARBA" id="ARBA00022801"/>
    </source>
</evidence>
<evidence type="ECO:0000313" key="5">
    <source>
        <dbReference type="EMBL" id="GLS19554.1"/>
    </source>
</evidence>
<reference evidence="6" key="1">
    <citation type="journal article" date="2019" name="Int. J. Syst. Evol. Microbiol.">
        <title>The Global Catalogue of Microorganisms (GCM) 10K type strain sequencing project: providing services to taxonomists for standard genome sequencing and annotation.</title>
        <authorList>
            <consortium name="The Broad Institute Genomics Platform"/>
            <consortium name="The Broad Institute Genome Sequencing Center for Infectious Disease"/>
            <person name="Wu L."/>
            <person name="Ma J."/>
        </authorList>
    </citation>
    <scope>NUCLEOTIDE SEQUENCE [LARGE SCALE GENOMIC DNA]</scope>
    <source>
        <strain evidence="6">NBRC 101365</strain>
    </source>
</reference>
<dbReference type="Gene3D" id="3.40.630.10">
    <property type="entry name" value="Zn peptidases"/>
    <property type="match status" value="1"/>
</dbReference>
<dbReference type="InterPro" id="IPR001261">
    <property type="entry name" value="ArgE/DapE_CS"/>
</dbReference>
<dbReference type="PANTHER" id="PTHR43808:SF27">
    <property type="entry name" value="PROTEIN ROCB"/>
    <property type="match status" value="1"/>
</dbReference>
<evidence type="ECO:0000313" key="6">
    <source>
        <dbReference type="Proteomes" id="UP001156882"/>
    </source>
</evidence>
<evidence type="ECO:0000256" key="4">
    <source>
        <dbReference type="ARBA" id="ARBA00022833"/>
    </source>
</evidence>
<comment type="cofactor">
    <cofactor evidence="1">
        <name>Zn(2+)</name>
        <dbReference type="ChEBI" id="CHEBI:29105"/>
    </cofactor>
</comment>
<gene>
    <name evidence="5" type="ORF">GCM10007874_25710</name>
</gene>
<dbReference type="PIRSF" id="PIRSF010386">
    <property type="entry name" value="RocB"/>
    <property type="match status" value="1"/>
</dbReference>
<dbReference type="EMBL" id="BSPC01000023">
    <property type="protein sequence ID" value="GLS19554.1"/>
    <property type="molecule type" value="Genomic_DNA"/>
</dbReference>
<dbReference type="PANTHER" id="PTHR43808">
    <property type="entry name" value="ACETYLORNITHINE DEACETYLASE"/>
    <property type="match status" value="1"/>
</dbReference>
<dbReference type="Proteomes" id="UP001156882">
    <property type="component" value="Unassembled WGS sequence"/>
</dbReference>
<dbReference type="Pfam" id="PF01546">
    <property type="entry name" value="Peptidase_M20"/>
    <property type="match status" value="1"/>
</dbReference>
<dbReference type="SUPFAM" id="SSF53187">
    <property type="entry name" value="Zn-dependent exopeptidases"/>
    <property type="match status" value="1"/>
</dbReference>
<dbReference type="SUPFAM" id="SSF55031">
    <property type="entry name" value="Bacterial exopeptidase dimerisation domain"/>
    <property type="match status" value="1"/>
</dbReference>
<dbReference type="InterPro" id="IPR050072">
    <property type="entry name" value="Peptidase_M20A"/>
</dbReference>
<evidence type="ECO:0000256" key="1">
    <source>
        <dbReference type="ARBA" id="ARBA00001947"/>
    </source>
</evidence>
<dbReference type="RefSeq" id="WP_284312518.1">
    <property type="nucleotide sequence ID" value="NZ_BSPC01000023.1"/>
</dbReference>
<keyword evidence="3" id="KW-0378">Hydrolase</keyword>
<proteinExistence type="predicted"/>